<evidence type="ECO:0000313" key="5">
    <source>
        <dbReference type="Proteomes" id="UP000277108"/>
    </source>
</evidence>
<dbReference type="STRING" id="1849491.BVH56_04645"/>
<sequence>MLEKEKLDRLNTLAKRKKANVITDEELSELESLREQYLKNFRKSMKNTIENSKIIDPEGNDVTPEKVKQIKRDKQNKLK</sequence>
<dbReference type="PANTHER" id="PTHR37300:SF1">
    <property type="entry name" value="UPF0291 PROTEIN YNZC"/>
    <property type="match status" value="1"/>
</dbReference>
<gene>
    <name evidence="4" type="ORF">EDD62_0564</name>
</gene>
<comment type="similarity">
    <text evidence="2">Belongs to the UPF0291 family.</text>
</comment>
<keyword evidence="1 2" id="KW-0963">Cytoplasm</keyword>
<evidence type="ECO:0000256" key="1">
    <source>
        <dbReference type="ARBA" id="ARBA00022490"/>
    </source>
</evidence>
<dbReference type="Gene3D" id="1.10.287.540">
    <property type="entry name" value="Helix hairpin bin"/>
    <property type="match status" value="1"/>
</dbReference>
<proteinExistence type="inferred from homology"/>
<comment type="subcellular location">
    <subcellularLocation>
        <location evidence="2">Cytoplasm</location>
    </subcellularLocation>
</comment>
<dbReference type="PANTHER" id="PTHR37300">
    <property type="entry name" value="UPF0291 PROTEIN CBO2609/CLC_2481"/>
    <property type="match status" value="1"/>
</dbReference>
<dbReference type="RefSeq" id="WP_077140329.1">
    <property type="nucleotide sequence ID" value="NZ_CBCSGK010000001.1"/>
</dbReference>
<feature type="region of interest" description="Disordered" evidence="3">
    <location>
        <begin position="54"/>
        <end position="79"/>
    </location>
</feature>
<evidence type="ECO:0000256" key="2">
    <source>
        <dbReference type="HAMAP-Rule" id="MF_01103"/>
    </source>
</evidence>
<protein>
    <recommendedName>
        <fullName evidence="2">UPF0291 protein EDD62_0564</fullName>
    </recommendedName>
</protein>
<dbReference type="HAMAP" id="MF_01103">
    <property type="entry name" value="UPF0291"/>
    <property type="match status" value="1"/>
</dbReference>
<feature type="compositionally biased region" description="Basic and acidic residues" evidence="3">
    <location>
        <begin position="63"/>
        <end position="79"/>
    </location>
</feature>
<dbReference type="InterPro" id="IPR009242">
    <property type="entry name" value="DUF896"/>
</dbReference>
<dbReference type="GO" id="GO:0005737">
    <property type="term" value="C:cytoplasm"/>
    <property type="evidence" value="ECO:0007669"/>
    <property type="project" value="UniProtKB-SubCell"/>
</dbReference>
<comment type="caution">
    <text evidence="4">The sequence shown here is derived from an EMBL/GenBank/DDBJ whole genome shotgun (WGS) entry which is preliminary data.</text>
</comment>
<reference evidence="4 5" key="1">
    <citation type="submission" date="2018-11" db="EMBL/GenBank/DDBJ databases">
        <title>Genomic Encyclopedia of Type Strains, Phase IV (KMG-IV): sequencing the most valuable type-strain genomes for metagenomic binning, comparative biology and taxonomic classification.</title>
        <authorList>
            <person name="Goeker M."/>
        </authorList>
    </citation>
    <scope>NUCLEOTIDE SEQUENCE [LARGE SCALE GENOMIC DNA]</scope>
    <source>
        <strain evidence="4 5">DSM 29158</strain>
    </source>
</reference>
<accession>A0A1Q1G1L6</accession>
<evidence type="ECO:0000313" key="4">
    <source>
        <dbReference type="EMBL" id="RPF57928.1"/>
    </source>
</evidence>
<dbReference type="AlphaFoldDB" id="A0A1Q1G1L6"/>
<name>A0A1Q1G1L6_9BACL</name>
<dbReference type="SUPFAM" id="SSF158221">
    <property type="entry name" value="YnzC-like"/>
    <property type="match status" value="1"/>
</dbReference>
<dbReference type="EMBL" id="RKRK01000002">
    <property type="protein sequence ID" value="RPF57928.1"/>
    <property type="molecule type" value="Genomic_DNA"/>
</dbReference>
<organism evidence="4 5">
    <name type="scientific">Abyssicoccus albus</name>
    <dbReference type="NCBI Taxonomy" id="1817405"/>
    <lineage>
        <taxon>Bacteria</taxon>
        <taxon>Bacillati</taxon>
        <taxon>Bacillota</taxon>
        <taxon>Bacilli</taxon>
        <taxon>Bacillales</taxon>
        <taxon>Abyssicoccaceae</taxon>
    </lineage>
</organism>
<dbReference type="Pfam" id="PF05979">
    <property type="entry name" value="DUF896"/>
    <property type="match status" value="1"/>
</dbReference>
<evidence type="ECO:0000256" key="3">
    <source>
        <dbReference type="SAM" id="MobiDB-lite"/>
    </source>
</evidence>
<dbReference type="OrthoDB" id="390105at2"/>
<accession>A0A3N5C6G6</accession>
<keyword evidence="5" id="KW-1185">Reference proteome</keyword>
<dbReference type="Proteomes" id="UP000277108">
    <property type="component" value="Unassembled WGS sequence"/>
</dbReference>